<reference evidence="1" key="1">
    <citation type="submission" date="2013-07" db="EMBL/GenBank/DDBJ databases">
        <authorList>
            <person name="McIlroy S."/>
        </authorList>
    </citation>
    <scope>NUCLEOTIDE SEQUENCE [LARGE SCALE GENOMIC DNA]</scope>
    <source>
        <strain evidence="1">Run_A_D11</strain>
    </source>
</reference>
<reference evidence="1" key="2">
    <citation type="submission" date="2014-03" db="EMBL/GenBank/DDBJ databases">
        <title>Candidatus Competibacter-lineage genomes retrieved from metagenomes reveal functional metabolic diversity.</title>
        <authorList>
            <person name="McIlroy S.J."/>
            <person name="Albertsen M."/>
            <person name="Andresen E.K."/>
            <person name="Saunders A.M."/>
            <person name="Kristiansen R."/>
            <person name="Stokholm-Bjerregaard M."/>
            <person name="Nielsen K.L."/>
            <person name="Nielsen P.H."/>
        </authorList>
    </citation>
    <scope>NUCLEOTIDE SEQUENCE</scope>
    <source>
        <strain evidence="1">Run_A_D11</strain>
    </source>
</reference>
<dbReference type="InterPro" id="IPR027417">
    <property type="entry name" value="P-loop_NTPase"/>
</dbReference>
<dbReference type="RefSeq" id="WP_139031709.1">
    <property type="nucleotide sequence ID" value="NZ_CBTJ020000055.1"/>
</dbReference>
<dbReference type="STRING" id="1400863.BN873_470118"/>
<protein>
    <recommendedName>
        <fullName evidence="3">Orc1-like AAA ATPase domain-containing protein</fullName>
    </recommendedName>
</protein>
<accession>W6M627</accession>
<dbReference type="AlphaFoldDB" id="W6M627"/>
<organism evidence="1 2">
    <name type="scientific">Candidatus Competibacter denitrificans Run_A_D11</name>
    <dbReference type="NCBI Taxonomy" id="1400863"/>
    <lineage>
        <taxon>Bacteria</taxon>
        <taxon>Pseudomonadati</taxon>
        <taxon>Pseudomonadota</taxon>
        <taxon>Gammaproteobacteria</taxon>
        <taxon>Candidatus Competibacteraceae</taxon>
        <taxon>Candidatus Competibacter</taxon>
    </lineage>
</organism>
<proteinExistence type="predicted"/>
<comment type="caution">
    <text evidence="1">The sequence shown here is derived from an EMBL/GenBank/DDBJ whole genome shotgun (WGS) entry which is preliminary data.</text>
</comment>
<keyword evidence="2" id="KW-1185">Reference proteome</keyword>
<dbReference type="SUPFAM" id="SSF52540">
    <property type="entry name" value="P-loop containing nucleoside triphosphate hydrolases"/>
    <property type="match status" value="1"/>
</dbReference>
<dbReference type="OrthoDB" id="9795573at2"/>
<evidence type="ECO:0008006" key="3">
    <source>
        <dbReference type="Google" id="ProtNLM"/>
    </source>
</evidence>
<sequence length="442" mass="50020">MTPPDPQLSPITRFYQVCEPSEPVSPSDPRWVDFDAVRGDDNVVALYARSIRRADSSRPDFKLFAGHRGVGKTSELLRLKAMLEQPDNNRKGFIVVFCDVSDSLDVNDLDFPDLLVYIAGELQKQLGDRQLPGFSKVTTYLKKVWDEIQGLLSTQISLSGVEVEVGFSKLTTEFRNRPNARRQLREAVEQNSTSLLDAVNDLLRSAQVAALNTGYVGVVLIVDGLDKLVRRHLNDGATNTHDRLFIDRSEQLASLSVTTVYTVPISLIYSSRFGQLEQIFGEYHAPISMIRVRKSRDEPVSVESPGMIKLREMVEKRAQFAGITLGQAFDNENTLHYLCQVSGGHPRHLLMLLQSACNELDRLPITGSSAKKAVKKYANALTREVPDAAWEPLKAFKEPQRDMLKDEIHQQMLFLLFVFEYMNGTLWYEVNPVFHTIERFRS</sequence>
<dbReference type="EMBL" id="CBTJ020000055">
    <property type="protein sequence ID" value="CDI03376.1"/>
    <property type="molecule type" value="Genomic_DNA"/>
</dbReference>
<dbReference type="Gene3D" id="3.40.50.300">
    <property type="entry name" value="P-loop containing nucleotide triphosphate hydrolases"/>
    <property type="match status" value="1"/>
</dbReference>
<dbReference type="Proteomes" id="UP000035760">
    <property type="component" value="Unassembled WGS sequence"/>
</dbReference>
<gene>
    <name evidence="1" type="ORF">BN873_470118</name>
</gene>
<name>W6M627_9GAMM</name>
<evidence type="ECO:0000313" key="1">
    <source>
        <dbReference type="EMBL" id="CDI03376.1"/>
    </source>
</evidence>
<evidence type="ECO:0000313" key="2">
    <source>
        <dbReference type="Proteomes" id="UP000035760"/>
    </source>
</evidence>